<dbReference type="Proteomes" id="UP001153334">
    <property type="component" value="Unassembled WGS sequence"/>
</dbReference>
<keyword evidence="2" id="KW-1185">Reference proteome</keyword>
<evidence type="ECO:0000313" key="1">
    <source>
        <dbReference type="EMBL" id="KAJ8108819.1"/>
    </source>
</evidence>
<evidence type="ECO:0000313" key="2">
    <source>
        <dbReference type="Proteomes" id="UP001153334"/>
    </source>
</evidence>
<dbReference type="EMBL" id="JAPESX010002205">
    <property type="protein sequence ID" value="KAJ8108819.1"/>
    <property type="molecule type" value="Genomic_DNA"/>
</dbReference>
<protein>
    <submittedName>
        <fullName evidence="1">Uncharacterized protein</fullName>
    </submittedName>
</protein>
<sequence>MCSKLGYDKKGGFLADARGDLDRILQSVSEDVANAINSATASDIQKIGPDSYFIDKWRILRPLYKQLAGNVADYCKMLLRLNDIECLVYARAKEVDSARRTLKRRIEWGDVHQQPIRTLKDMFSEMHDLSGTMIVVNQPKMDVVNKIIKEFFEEVGNQTDWEAPAQHISSLGNHRSYNHHVTLSKTKYHEAVKFEIQVVSYQTHTYSMVSHDWEYKGMHGPLEEKDKFVLEILKSTGCTYDLVSQYFEQKKAEVSTSVGQQHDIYFASQELDGPMPIDLTIEQGANSTVVNKSEISWQQVRDDIAALSLALHHNTSLLQQLDSNTKVWGTEIVGNPYITTKLYTSATGRLGRPSTSQKDIRDVHRPEQHFARRKRKTNFCLSSQVNKNNTHNQFHDTLRASARGDKLDKTDIPATQLTTLQTSDNTWTAVPECMYPKSTMRYPDLPTETWVRSVTSFKPLHYGHNWIFGTLIISTTAVSRGNSGSDEKEEESRSIKYIPPRWISSRGVAYIKTTIKLRNLHTQSNPSFRLRTINIVPWDSDMLEACHNWEFAKIYDLFKTGKASPFDMDESGRNVLGYLSVGPAYFFQSLQKPLKGNPSASDVNTIVKATRALEEFVELVKRLTEWGIDASEIELNDV</sequence>
<comment type="caution">
    <text evidence="1">The sequence shown here is derived from an EMBL/GenBank/DDBJ whole genome shotgun (WGS) entry which is preliminary data.</text>
</comment>
<organism evidence="1 2">
    <name type="scientific">Nemania bipapillata</name>
    <dbReference type="NCBI Taxonomy" id="110536"/>
    <lineage>
        <taxon>Eukaryota</taxon>
        <taxon>Fungi</taxon>
        <taxon>Dikarya</taxon>
        <taxon>Ascomycota</taxon>
        <taxon>Pezizomycotina</taxon>
        <taxon>Sordariomycetes</taxon>
        <taxon>Xylariomycetidae</taxon>
        <taxon>Xylariales</taxon>
        <taxon>Xylariaceae</taxon>
        <taxon>Nemania</taxon>
    </lineage>
</organism>
<proteinExistence type="predicted"/>
<gene>
    <name evidence="1" type="ORF">ONZ43_g6310</name>
</gene>
<name>A0ACC2I0S7_9PEZI</name>
<reference evidence="1" key="1">
    <citation type="submission" date="2022-11" db="EMBL/GenBank/DDBJ databases">
        <title>Genome Sequence of Nemania bipapillata.</title>
        <authorList>
            <person name="Buettner E."/>
        </authorList>
    </citation>
    <scope>NUCLEOTIDE SEQUENCE</scope>
    <source>
        <strain evidence="1">CP14</strain>
    </source>
</reference>
<accession>A0ACC2I0S7</accession>